<evidence type="ECO:0000256" key="6">
    <source>
        <dbReference type="ARBA" id="ARBA00023136"/>
    </source>
</evidence>
<feature type="transmembrane region" description="Helical" evidence="8">
    <location>
        <begin position="135"/>
        <end position="154"/>
    </location>
</feature>
<dbReference type="AlphaFoldDB" id="A0A2P2CFT2"/>
<protein>
    <submittedName>
        <fullName evidence="10">ABC-type transporter, integral membrane subunit</fullName>
    </submittedName>
</protein>
<proteinExistence type="predicted"/>
<keyword evidence="4 8" id="KW-0812">Transmembrane</keyword>
<feature type="compositionally biased region" description="Low complexity" evidence="7">
    <location>
        <begin position="291"/>
        <end position="300"/>
    </location>
</feature>
<comment type="subcellular location">
    <subcellularLocation>
        <location evidence="1">Cell membrane</location>
        <topology evidence="1">Multi-pass membrane protein</topology>
    </subcellularLocation>
</comment>
<dbReference type="PANTHER" id="PTHR43386:SF25">
    <property type="entry name" value="PEPTIDE ABC TRANSPORTER PERMEASE PROTEIN"/>
    <property type="match status" value="1"/>
</dbReference>
<evidence type="ECO:0000256" key="1">
    <source>
        <dbReference type="ARBA" id="ARBA00004651"/>
    </source>
</evidence>
<feature type="domain" description="ABC transmembrane type-1" evidence="9">
    <location>
        <begin position="73"/>
        <end position="262"/>
    </location>
</feature>
<dbReference type="PANTHER" id="PTHR43386">
    <property type="entry name" value="OLIGOPEPTIDE TRANSPORT SYSTEM PERMEASE PROTEIN APPC"/>
    <property type="match status" value="1"/>
</dbReference>
<organism evidence="10">
    <name type="scientific">metagenome</name>
    <dbReference type="NCBI Taxonomy" id="256318"/>
    <lineage>
        <taxon>unclassified sequences</taxon>
        <taxon>metagenomes</taxon>
    </lineage>
</organism>
<evidence type="ECO:0000256" key="8">
    <source>
        <dbReference type="SAM" id="Phobius"/>
    </source>
</evidence>
<accession>A0A2P2CFT2</accession>
<feature type="transmembrane region" description="Helical" evidence="8">
    <location>
        <begin position="12"/>
        <end position="34"/>
    </location>
</feature>
<dbReference type="SUPFAM" id="SSF161098">
    <property type="entry name" value="MetI-like"/>
    <property type="match status" value="1"/>
</dbReference>
<evidence type="ECO:0000256" key="2">
    <source>
        <dbReference type="ARBA" id="ARBA00022448"/>
    </source>
</evidence>
<gene>
    <name evidence="10" type="ORF">NOCA2810006</name>
</gene>
<feature type="transmembrane region" description="Helical" evidence="8">
    <location>
        <begin position="75"/>
        <end position="96"/>
    </location>
</feature>
<evidence type="ECO:0000259" key="9">
    <source>
        <dbReference type="PROSITE" id="PS50928"/>
    </source>
</evidence>
<evidence type="ECO:0000256" key="3">
    <source>
        <dbReference type="ARBA" id="ARBA00022475"/>
    </source>
</evidence>
<feature type="transmembrane region" description="Helical" evidence="8">
    <location>
        <begin position="190"/>
        <end position="220"/>
    </location>
</feature>
<dbReference type="PROSITE" id="PS50928">
    <property type="entry name" value="ABC_TM1"/>
    <property type="match status" value="1"/>
</dbReference>
<keyword evidence="2" id="KW-0813">Transport</keyword>
<dbReference type="EMBL" id="CZKA01000080">
    <property type="protein sequence ID" value="CUR60781.1"/>
    <property type="molecule type" value="Genomic_DNA"/>
</dbReference>
<dbReference type="InterPro" id="IPR050366">
    <property type="entry name" value="BP-dependent_transpt_permease"/>
</dbReference>
<keyword evidence="5 8" id="KW-1133">Transmembrane helix</keyword>
<dbReference type="InterPro" id="IPR000515">
    <property type="entry name" value="MetI-like"/>
</dbReference>
<evidence type="ECO:0000256" key="7">
    <source>
        <dbReference type="SAM" id="MobiDB-lite"/>
    </source>
</evidence>
<dbReference type="CDD" id="cd06261">
    <property type="entry name" value="TM_PBP2"/>
    <property type="match status" value="1"/>
</dbReference>
<feature type="transmembrane region" description="Helical" evidence="8">
    <location>
        <begin position="108"/>
        <end position="129"/>
    </location>
</feature>
<evidence type="ECO:0000256" key="4">
    <source>
        <dbReference type="ARBA" id="ARBA00022692"/>
    </source>
</evidence>
<dbReference type="Pfam" id="PF00528">
    <property type="entry name" value="BPD_transp_1"/>
    <property type="match status" value="1"/>
</dbReference>
<feature type="region of interest" description="Disordered" evidence="7">
    <location>
        <begin position="288"/>
        <end position="314"/>
    </location>
</feature>
<dbReference type="GO" id="GO:0055085">
    <property type="term" value="P:transmembrane transport"/>
    <property type="evidence" value="ECO:0007669"/>
    <property type="project" value="InterPro"/>
</dbReference>
<reference evidence="10" key="1">
    <citation type="submission" date="2015-08" db="EMBL/GenBank/DDBJ databases">
        <authorList>
            <person name="Babu N.S."/>
            <person name="Beckwith C.J."/>
            <person name="Beseler K.G."/>
            <person name="Brison A."/>
            <person name="Carone J.V."/>
            <person name="Caskin T.P."/>
            <person name="Diamond M."/>
            <person name="Durham M.E."/>
            <person name="Foxe J.M."/>
            <person name="Go M."/>
            <person name="Henderson B.A."/>
            <person name="Jones I.B."/>
            <person name="McGettigan J.A."/>
            <person name="Micheletti S.J."/>
            <person name="Nasrallah M.E."/>
            <person name="Ortiz D."/>
            <person name="Piller C.R."/>
            <person name="Privatt S.R."/>
            <person name="Schneider S.L."/>
            <person name="Sharp S."/>
            <person name="Smith T.C."/>
            <person name="Stanton J.D."/>
            <person name="Ullery H.E."/>
            <person name="Wilson R.J."/>
            <person name="Serrano M.G."/>
            <person name="Buck G."/>
            <person name="Lee V."/>
            <person name="Wang Y."/>
            <person name="Carvalho R."/>
            <person name="Voegtly L."/>
            <person name="Shi R."/>
            <person name="Duckworth R."/>
            <person name="Johnson A."/>
            <person name="Loviza R."/>
            <person name="Walstead R."/>
            <person name="Shah Z."/>
            <person name="Kiflezghi M."/>
            <person name="Wade K."/>
            <person name="Ball S.L."/>
            <person name="Bradley K.W."/>
            <person name="Asai D.J."/>
            <person name="Bowman C.A."/>
            <person name="Russell D.A."/>
            <person name="Pope W.H."/>
            <person name="Jacobs-Sera D."/>
            <person name="Hendrix R.W."/>
            <person name="Hatfull G.F."/>
        </authorList>
    </citation>
    <scope>NUCLEOTIDE SEQUENCE</scope>
</reference>
<keyword evidence="6 8" id="KW-0472">Membrane</keyword>
<dbReference type="InterPro" id="IPR035906">
    <property type="entry name" value="MetI-like_sf"/>
</dbReference>
<feature type="transmembrane region" description="Helical" evidence="8">
    <location>
        <begin position="245"/>
        <end position="265"/>
    </location>
</feature>
<dbReference type="GO" id="GO:0005886">
    <property type="term" value="C:plasma membrane"/>
    <property type="evidence" value="ECO:0007669"/>
    <property type="project" value="UniProtKB-SubCell"/>
</dbReference>
<dbReference type="Gene3D" id="1.10.3720.10">
    <property type="entry name" value="MetI-like"/>
    <property type="match status" value="1"/>
</dbReference>
<sequence>MSTLLRVWRIPAGRISLLLLLGVAVLVVAGGALAPQDPLAQNPDAMLQGASAQHLLGTDYLGRDVLSRLMEGTRLSVVGALEAVAVAMLVGILPGLGSAWFSRGFEWIALRVTDTLLVVPFTVFAIAVAGTLGNGLHQSMVAIGLLMSPLFFRVTRAVALGLRQTQYVEAAELMGASQWWILRRHIWAKVLPTIAVTTAQAVGTALLVMASLTFLGLGVVPPTPTWGGMLASDLGYLSQQPWAPLYPALLIMITVGSLNLIADAVRDSGPDDVRRGWRGNLTVAAGSGLLAPATSAPESSPEAEEKPDAQIPAA</sequence>
<evidence type="ECO:0000313" key="10">
    <source>
        <dbReference type="EMBL" id="CUR60781.1"/>
    </source>
</evidence>
<evidence type="ECO:0000256" key="5">
    <source>
        <dbReference type="ARBA" id="ARBA00022989"/>
    </source>
</evidence>
<name>A0A2P2CFT2_9ZZZZ</name>
<keyword evidence="3" id="KW-1003">Cell membrane</keyword>